<dbReference type="InterPro" id="IPR025699">
    <property type="entry name" value="ABC2_memb-like"/>
</dbReference>
<keyword evidence="1" id="KW-0812">Transmembrane</keyword>
<dbReference type="RefSeq" id="WP_036174313.1">
    <property type="nucleotide sequence ID" value="NZ_AVCZ01000009.1"/>
</dbReference>
<organism evidence="2 3">
    <name type="scientific">Ureibacillus massiliensis 4400831 = CIP 108448 = CCUG 49529</name>
    <dbReference type="NCBI Taxonomy" id="1211035"/>
    <lineage>
        <taxon>Bacteria</taxon>
        <taxon>Bacillati</taxon>
        <taxon>Bacillota</taxon>
        <taxon>Bacilli</taxon>
        <taxon>Bacillales</taxon>
        <taxon>Caryophanaceae</taxon>
        <taxon>Ureibacillus</taxon>
    </lineage>
</organism>
<evidence type="ECO:0000313" key="2">
    <source>
        <dbReference type="EMBL" id="KGR91172.1"/>
    </source>
</evidence>
<reference evidence="2 3" key="1">
    <citation type="submission" date="2014-02" db="EMBL/GenBank/DDBJ databases">
        <title>Draft genome sequence of Lysinibacillus massiliensis CCUG 49529.</title>
        <authorList>
            <person name="Zhang F."/>
            <person name="Wang G."/>
            <person name="Zhang L."/>
        </authorList>
    </citation>
    <scope>NUCLEOTIDE SEQUENCE [LARGE SCALE GENOMIC DNA]</scope>
    <source>
        <strain evidence="2 3">CCUG 49529</strain>
    </source>
</reference>
<feature type="transmembrane region" description="Helical" evidence="1">
    <location>
        <begin position="20"/>
        <end position="46"/>
    </location>
</feature>
<protein>
    <recommendedName>
        <fullName evidence="4">Transporter</fullName>
    </recommendedName>
</protein>
<dbReference type="EMBL" id="JPVQ01000009">
    <property type="protein sequence ID" value="KGR91172.1"/>
    <property type="molecule type" value="Genomic_DNA"/>
</dbReference>
<evidence type="ECO:0000313" key="3">
    <source>
        <dbReference type="Proteomes" id="UP000030595"/>
    </source>
</evidence>
<feature type="transmembrane region" description="Helical" evidence="1">
    <location>
        <begin position="147"/>
        <end position="167"/>
    </location>
</feature>
<keyword evidence="1" id="KW-1133">Transmembrane helix</keyword>
<proteinExistence type="predicted"/>
<dbReference type="Pfam" id="PF13346">
    <property type="entry name" value="ABC2_membrane_5"/>
    <property type="match status" value="1"/>
</dbReference>
<comment type="caution">
    <text evidence="2">The sequence shown here is derived from an EMBL/GenBank/DDBJ whole genome shotgun (WGS) entry which is preliminary data.</text>
</comment>
<feature type="transmembrane region" description="Helical" evidence="1">
    <location>
        <begin position="82"/>
        <end position="103"/>
    </location>
</feature>
<keyword evidence="1" id="KW-0472">Membrane</keyword>
<dbReference type="PANTHER" id="PTHR41309">
    <property type="entry name" value="MEMBRANE PROTEIN-RELATED"/>
    <property type="match status" value="1"/>
</dbReference>
<feature type="transmembrane region" description="Helical" evidence="1">
    <location>
        <begin position="179"/>
        <end position="201"/>
    </location>
</feature>
<dbReference type="eggNOG" id="ENOG5032Y3S">
    <property type="taxonomic scope" value="Bacteria"/>
</dbReference>
<keyword evidence="3" id="KW-1185">Reference proteome</keyword>
<sequence length="206" mass="23840">MRALLIKDLLILSKQFKLMSLIFIFFIVVSFMTEMGMVMIVMALIYSALQVSTTFSFEEMSHWNKFVNTLPIERKTIVQSKFILGILLTIVTLIILSPIVYFSSELIHLLSFKDLFSGFILILSTSLIYLSVTIPIYIKFGMQTGKFVIFAIVFIPVFSTGFVQYFIREIGLNQLMQYLNLLPIASLVVLVISYFVSVRWYEKKQY</sequence>
<accession>A0A0A3JVX5</accession>
<evidence type="ECO:0000256" key="1">
    <source>
        <dbReference type="SAM" id="Phobius"/>
    </source>
</evidence>
<evidence type="ECO:0008006" key="4">
    <source>
        <dbReference type="Google" id="ProtNLM"/>
    </source>
</evidence>
<name>A0A0A3JVX5_9BACL</name>
<gene>
    <name evidence="2" type="ORF">CD30_06925</name>
</gene>
<dbReference type="Proteomes" id="UP000030595">
    <property type="component" value="Unassembled WGS sequence"/>
</dbReference>
<dbReference type="PANTHER" id="PTHR41309:SF2">
    <property type="entry name" value="MEMBRANE PROTEIN"/>
    <property type="match status" value="1"/>
</dbReference>
<feature type="transmembrane region" description="Helical" evidence="1">
    <location>
        <begin position="115"/>
        <end position="138"/>
    </location>
</feature>
<dbReference type="OrthoDB" id="1655186at2"/>
<dbReference type="AlphaFoldDB" id="A0A0A3JVX5"/>